<dbReference type="Gene3D" id="1.20.1720.10">
    <property type="entry name" value="Multidrug resistance protein D"/>
    <property type="match status" value="1"/>
</dbReference>
<dbReference type="InterPro" id="IPR011701">
    <property type="entry name" value="MFS"/>
</dbReference>
<dbReference type="PANTHER" id="PTHR23501:SF191">
    <property type="entry name" value="VACUOLAR BASIC AMINO ACID TRANSPORTER 4"/>
    <property type="match status" value="1"/>
</dbReference>
<dbReference type="Pfam" id="PF07690">
    <property type="entry name" value="MFS_1"/>
    <property type="match status" value="1"/>
</dbReference>
<feature type="transmembrane region" description="Helical" evidence="7">
    <location>
        <begin position="172"/>
        <end position="190"/>
    </location>
</feature>
<dbReference type="STRING" id="796925.A0A137P8L6"/>
<evidence type="ECO:0000313" key="9">
    <source>
        <dbReference type="EMBL" id="KXN71271.1"/>
    </source>
</evidence>
<evidence type="ECO:0000256" key="4">
    <source>
        <dbReference type="ARBA" id="ARBA00022989"/>
    </source>
</evidence>
<dbReference type="InterPro" id="IPR020846">
    <property type="entry name" value="MFS_dom"/>
</dbReference>
<keyword evidence="5 7" id="KW-0472">Membrane</keyword>
<dbReference type="InterPro" id="IPR036259">
    <property type="entry name" value="MFS_trans_sf"/>
</dbReference>
<protein>
    <submittedName>
        <fullName evidence="9">MFS general substrate transporter</fullName>
    </submittedName>
</protein>
<dbReference type="SUPFAM" id="SSF103473">
    <property type="entry name" value="MFS general substrate transporter"/>
    <property type="match status" value="1"/>
</dbReference>
<dbReference type="PANTHER" id="PTHR23501">
    <property type="entry name" value="MAJOR FACILITATOR SUPERFAMILY"/>
    <property type="match status" value="1"/>
</dbReference>
<organism evidence="9 10">
    <name type="scientific">Conidiobolus coronatus (strain ATCC 28846 / CBS 209.66 / NRRL 28638)</name>
    <name type="common">Delacroixia coronata</name>
    <dbReference type="NCBI Taxonomy" id="796925"/>
    <lineage>
        <taxon>Eukaryota</taxon>
        <taxon>Fungi</taxon>
        <taxon>Fungi incertae sedis</taxon>
        <taxon>Zoopagomycota</taxon>
        <taxon>Entomophthoromycotina</taxon>
        <taxon>Entomophthoromycetes</taxon>
        <taxon>Entomophthorales</taxon>
        <taxon>Ancylistaceae</taxon>
        <taxon>Conidiobolus</taxon>
    </lineage>
</organism>
<evidence type="ECO:0000313" key="10">
    <source>
        <dbReference type="Proteomes" id="UP000070444"/>
    </source>
</evidence>
<evidence type="ECO:0000256" key="5">
    <source>
        <dbReference type="ARBA" id="ARBA00023136"/>
    </source>
</evidence>
<keyword evidence="4 7" id="KW-1133">Transmembrane helix</keyword>
<gene>
    <name evidence="9" type="ORF">CONCODRAFT_78413</name>
</gene>
<feature type="transmembrane region" description="Helical" evidence="7">
    <location>
        <begin position="373"/>
        <end position="396"/>
    </location>
</feature>
<feature type="transmembrane region" description="Helical" evidence="7">
    <location>
        <begin position="46"/>
        <end position="63"/>
    </location>
</feature>
<dbReference type="GO" id="GO:0005886">
    <property type="term" value="C:plasma membrane"/>
    <property type="evidence" value="ECO:0007669"/>
    <property type="project" value="TreeGrafter"/>
</dbReference>
<keyword evidence="2" id="KW-0813">Transport</keyword>
<evidence type="ECO:0000256" key="7">
    <source>
        <dbReference type="SAM" id="Phobius"/>
    </source>
</evidence>
<feature type="transmembrane region" description="Helical" evidence="7">
    <location>
        <begin position="347"/>
        <end position="366"/>
    </location>
</feature>
<dbReference type="Proteomes" id="UP000070444">
    <property type="component" value="Unassembled WGS sequence"/>
</dbReference>
<feature type="transmembrane region" description="Helical" evidence="7">
    <location>
        <begin position="83"/>
        <end position="102"/>
    </location>
</feature>
<sequence length="530" mass="57482">MSEKELEKLPHNDDQVKKVPTILSEKTKDLEALENEETPELSKRQLFTIMLGIVLGVFVAGVDETILSTANEIITTDLNAQGSLTWIATSYLMTIVVFTPLYGKFSDIFGRKVCMLFSLFCFSVGSLGCGLAVNIVMLIVFRAIAGIGGGGMISVSFIIISDVVKLEDRATYLGLISLTFAISNMLGPILGGVIVDHISWRFIFYINLPVAGILALIVIFIMPLPWVKGSLMSKLKRIDVLGVLTLSVSIVLFVLSTTWGGKDYAWSSYQVLIPLILTFVALIAFGYIEARVAVEPILPPKMFNSNVVICCCLGLVLGLNHFTVVYYLPVYYQVLRGYTASESGYQLAPFLVSVSIVAMFSGFIGTKLQSFRIPIWIGTVLMVLGSGLLCLTSNTLPHWCMIFFPIVLAFGIGFGIQMVLIGAQASSQPEYIAILASFFNFTFNMGATVGLAIAGAIVNNLLADFPYLIGTGGHEGAEITQPIPIEGQLAYYGALRGIFYFLLGISAFGFIISTLLKHRSLSGAPSTPGH</sequence>
<evidence type="ECO:0000256" key="3">
    <source>
        <dbReference type="ARBA" id="ARBA00022692"/>
    </source>
</evidence>
<feature type="transmembrane region" description="Helical" evidence="7">
    <location>
        <begin position="238"/>
        <end position="259"/>
    </location>
</feature>
<feature type="transmembrane region" description="Helical" evidence="7">
    <location>
        <begin position="402"/>
        <end position="421"/>
    </location>
</feature>
<feature type="compositionally biased region" description="Basic and acidic residues" evidence="6">
    <location>
        <begin position="1"/>
        <end position="17"/>
    </location>
</feature>
<evidence type="ECO:0000256" key="2">
    <source>
        <dbReference type="ARBA" id="ARBA00022448"/>
    </source>
</evidence>
<accession>A0A137P8L6</accession>
<feature type="transmembrane region" description="Helical" evidence="7">
    <location>
        <begin position="498"/>
        <end position="516"/>
    </location>
</feature>
<feature type="domain" description="Major facilitator superfamily (MFS) profile" evidence="8">
    <location>
        <begin position="49"/>
        <end position="521"/>
    </location>
</feature>
<feature type="transmembrane region" description="Helical" evidence="7">
    <location>
        <begin position="139"/>
        <end position="160"/>
    </location>
</feature>
<dbReference type="EMBL" id="KQ964478">
    <property type="protein sequence ID" value="KXN71271.1"/>
    <property type="molecule type" value="Genomic_DNA"/>
</dbReference>
<comment type="subcellular location">
    <subcellularLocation>
        <location evidence="1">Endomembrane system</location>
        <topology evidence="1">Multi-pass membrane protein</topology>
    </subcellularLocation>
</comment>
<feature type="transmembrane region" description="Helical" evidence="7">
    <location>
        <begin position="114"/>
        <end position="133"/>
    </location>
</feature>
<feature type="transmembrane region" description="Helical" evidence="7">
    <location>
        <begin position="433"/>
        <end position="458"/>
    </location>
</feature>
<feature type="transmembrane region" description="Helical" evidence="7">
    <location>
        <begin position="271"/>
        <end position="294"/>
    </location>
</feature>
<keyword evidence="10" id="KW-1185">Reference proteome</keyword>
<dbReference type="PRINTS" id="PR01036">
    <property type="entry name" value="TCRTETB"/>
</dbReference>
<dbReference type="GO" id="GO:0012505">
    <property type="term" value="C:endomembrane system"/>
    <property type="evidence" value="ECO:0007669"/>
    <property type="project" value="UniProtKB-SubCell"/>
</dbReference>
<name>A0A137P8L6_CONC2</name>
<feature type="transmembrane region" description="Helical" evidence="7">
    <location>
        <begin position="202"/>
        <end position="226"/>
    </location>
</feature>
<feature type="region of interest" description="Disordered" evidence="6">
    <location>
        <begin position="1"/>
        <end position="22"/>
    </location>
</feature>
<evidence type="ECO:0000256" key="1">
    <source>
        <dbReference type="ARBA" id="ARBA00004127"/>
    </source>
</evidence>
<dbReference type="Gene3D" id="1.20.1250.20">
    <property type="entry name" value="MFS general substrate transporter like domains"/>
    <property type="match status" value="1"/>
</dbReference>
<proteinExistence type="predicted"/>
<evidence type="ECO:0000259" key="8">
    <source>
        <dbReference type="PROSITE" id="PS50850"/>
    </source>
</evidence>
<dbReference type="OrthoDB" id="10021397at2759"/>
<evidence type="ECO:0000256" key="6">
    <source>
        <dbReference type="SAM" id="MobiDB-lite"/>
    </source>
</evidence>
<dbReference type="GO" id="GO:0022857">
    <property type="term" value="F:transmembrane transporter activity"/>
    <property type="evidence" value="ECO:0007669"/>
    <property type="project" value="InterPro"/>
</dbReference>
<reference evidence="9 10" key="1">
    <citation type="journal article" date="2015" name="Genome Biol. Evol.">
        <title>Phylogenomic analyses indicate that early fungi evolved digesting cell walls of algal ancestors of land plants.</title>
        <authorList>
            <person name="Chang Y."/>
            <person name="Wang S."/>
            <person name="Sekimoto S."/>
            <person name="Aerts A.L."/>
            <person name="Choi C."/>
            <person name="Clum A."/>
            <person name="LaButti K.M."/>
            <person name="Lindquist E.A."/>
            <person name="Yee Ngan C."/>
            <person name="Ohm R.A."/>
            <person name="Salamov A.A."/>
            <person name="Grigoriev I.V."/>
            <person name="Spatafora J.W."/>
            <person name="Berbee M.L."/>
        </authorList>
    </citation>
    <scope>NUCLEOTIDE SEQUENCE [LARGE SCALE GENOMIC DNA]</scope>
    <source>
        <strain evidence="9 10">NRRL 28638</strain>
    </source>
</reference>
<dbReference type="AlphaFoldDB" id="A0A137P8L6"/>
<dbReference type="PROSITE" id="PS50850">
    <property type="entry name" value="MFS"/>
    <property type="match status" value="1"/>
</dbReference>
<feature type="transmembrane region" description="Helical" evidence="7">
    <location>
        <begin position="306"/>
        <end position="327"/>
    </location>
</feature>
<keyword evidence="3 7" id="KW-0812">Transmembrane</keyword>